<dbReference type="Pfam" id="PF24867">
    <property type="entry name" value="DUF7733"/>
    <property type="match status" value="1"/>
</dbReference>
<dbReference type="AlphaFoldDB" id="A0A251TUI1"/>
<dbReference type="FunCoup" id="A0A251TUI1">
    <property type="interactions" value="180"/>
</dbReference>
<dbReference type="EMBL" id="MNCJ02000324">
    <property type="protein sequence ID" value="KAF5790576.1"/>
    <property type="molecule type" value="Genomic_DNA"/>
</dbReference>
<accession>A0A251TUI1</accession>
<feature type="transmembrane region" description="Helical" evidence="1">
    <location>
        <begin position="96"/>
        <end position="116"/>
    </location>
</feature>
<reference evidence="3" key="3">
    <citation type="submission" date="2020-06" db="EMBL/GenBank/DDBJ databases">
        <title>Helianthus annuus Genome sequencing and assembly Release 2.</title>
        <authorList>
            <person name="Gouzy J."/>
            <person name="Langlade N."/>
            <person name="Munos S."/>
        </authorList>
    </citation>
    <scope>NUCLEOTIDE SEQUENCE</scope>
    <source>
        <tissue evidence="3">Leaves</tissue>
    </source>
</reference>
<dbReference type="PANTHER" id="PTHR33829">
    <property type="entry name" value="OSJNBA0044M19.10 PROTEIN"/>
    <property type="match status" value="1"/>
</dbReference>
<dbReference type="OrthoDB" id="1906194at2759"/>
<evidence type="ECO:0000313" key="4">
    <source>
        <dbReference type="EMBL" id="OTG14800.1"/>
    </source>
</evidence>
<dbReference type="Gramene" id="mRNA:HanXRQr2_Chr09g0384811">
    <property type="protein sequence ID" value="CDS:HanXRQr2_Chr09g0384811.1"/>
    <property type="gene ID" value="HanXRQr2_Chr09g0384811"/>
</dbReference>
<keyword evidence="1" id="KW-0472">Membrane</keyword>
<evidence type="ECO:0000313" key="3">
    <source>
        <dbReference type="EMBL" id="KAF5790576.1"/>
    </source>
</evidence>
<dbReference type="InParanoid" id="A0A251TUI1"/>
<keyword evidence="1" id="KW-0812">Transmembrane</keyword>
<name>A0A251TUI1_HELAN</name>
<keyword evidence="5" id="KW-1185">Reference proteome</keyword>
<reference evidence="4" key="2">
    <citation type="submission" date="2017-02" db="EMBL/GenBank/DDBJ databases">
        <title>Sunflower complete genome.</title>
        <authorList>
            <person name="Langlade N."/>
            <person name="Munos S."/>
        </authorList>
    </citation>
    <scope>NUCLEOTIDE SEQUENCE [LARGE SCALE GENOMIC DNA]</scope>
    <source>
        <tissue evidence="4">Leaves</tissue>
    </source>
</reference>
<dbReference type="Proteomes" id="UP000215914">
    <property type="component" value="Chromosome 9"/>
</dbReference>
<dbReference type="OMA" id="INPPRES"/>
<sequence length="238" mass="26756">MSGGVVPADEIVLREQQTQSNTQPKSQLHRGNILSFQQLNALAVAIVLSATGMVAIESFAFVLFSFFYMYFLSKIAFPTLNRSQNHPVFDDSSRLLSVYSFVGAVFGLFLPVAYIFEGIIEGDKEGIKAATPHVFLLASQLFLEGVAYSDRFSLPMRVLVPVVYNSARIFSLMEWLRSEISKVEVEKFGGSSRRVVMGRVLAVANLVYWSFNLFGFLLPVYVPLAFKRYYSDEKNIKD</sequence>
<keyword evidence="1" id="KW-1133">Transmembrane helix</keyword>
<dbReference type="InterPro" id="IPR056635">
    <property type="entry name" value="DUF7733"/>
</dbReference>
<reference evidence="3" key="1">
    <citation type="journal article" date="2017" name="Nature">
        <title>The sunflower genome provides insights into oil metabolism, flowering and Asterid evolution.</title>
        <authorList>
            <person name="Badouin H."/>
            <person name="Gouzy J."/>
            <person name="Grassa C.J."/>
            <person name="Murat F."/>
            <person name="Staton S.E."/>
            <person name="Cottret L."/>
            <person name="Lelandais-Briere C."/>
            <person name="Owens G.L."/>
            <person name="Carrere S."/>
            <person name="Mayjonade B."/>
            <person name="Legrand L."/>
            <person name="Gill N."/>
            <person name="Kane N.C."/>
            <person name="Bowers J.E."/>
            <person name="Hubner S."/>
            <person name="Bellec A."/>
            <person name="Berard A."/>
            <person name="Berges H."/>
            <person name="Blanchet N."/>
            <person name="Boniface M.C."/>
            <person name="Brunel D."/>
            <person name="Catrice O."/>
            <person name="Chaidir N."/>
            <person name="Claudel C."/>
            <person name="Donnadieu C."/>
            <person name="Faraut T."/>
            <person name="Fievet G."/>
            <person name="Helmstetter N."/>
            <person name="King M."/>
            <person name="Knapp S.J."/>
            <person name="Lai Z."/>
            <person name="Le Paslier M.C."/>
            <person name="Lippi Y."/>
            <person name="Lorenzon L."/>
            <person name="Mandel J.R."/>
            <person name="Marage G."/>
            <person name="Marchand G."/>
            <person name="Marquand E."/>
            <person name="Bret-Mestries E."/>
            <person name="Morien E."/>
            <person name="Nambeesan S."/>
            <person name="Nguyen T."/>
            <person name="Pegot-Espagnet P."/>
            <person name="Pouilly N."/>
            <person name="Raftis F."/>
            <person name="Sallet E."/>
            <person name="Schiex T."/>
            <person name="Thomas J."/>
            <person name="Vandecasteele C."/>
            <person name="Vares D."/>
            <person name="Vear F."/>
            <person name="Vautrin S."/>
            <person name="Crespi M."/>
            <person name="Mangin B."/>
            <person name="Burke J.M."/>
            <person name="Salse J."/>
            <person name="Munos S."/>
            <person name="Vincourt P."/>
            <person name="Rieseberg L.H."/>
            <person name="Langlade N.B."/>
        </authorList>
    </citation>
    <scope>NUCLEOTIDE SEQUENCE</scope>
    <source>
        <tissue evidence="3">Leaves</tissue>
    </source>
</reference>
<feature type="transmembrane region" description="Helical" evidence="1">
    <location>
        <begin position="39"/>
        <end position="71"/>
    </location>
</feature>
<evidence type="ECO:0000313" key="5">
    <source>
        <dbReference type="Proteomes" id="UP000215914"/>
    </source>
</evidence>
<dbReference type="EMBL" id="CM007898">
    <property type="protein sequence ID" value="OTG14800.1"/>
    <property type="molecule type" value="Genomic_DNA"/>
</dbReference>
<evidence type="ECO:0000259" key="2">
    <source>
        <dbReference type="Pfam" id="PF24867"/>
    </source>
</evidence>
<feature type="transmembrane region" description="Helical" evidence="1">
    <location>
        <begin position="200"/>
        <end position="222"/>
    </location>
</feature>
<evidence type="ECO:0000256" key="1">
    <source>
        <dbReference type="SAM" id="Phobius"/>
    </source>
</evidence>
<gene>
    <name evidence="4" type="ORF">HannXRQ_Chr09g0253441</name>
    <name evidence="3" type="ORF">HanXRQr2_Chr09g0384811</name>
</gene>
<protein>
    <recommendedName>
        <fullName evidence="2">DUF7733 domain-containing protein</fullName>
    </recommendedName>
</protein>
<proteinExistence type="predicted"/>
<organism evidence="4 5">
    <name type="scientific">Helianthus annuus</name>
    <name type="common">Common sunflower</name>
    <dbReference type="NCBI Taxonomy" id="4232"/>
    <lineage>
        <taxon>Eukaryota</taxon>
        <taxon>Viridiplantae</taxon>
        <taxon>Streptophyta</taxon>
        <taxon>Embryophyta</taxon>
        <taxon>Tracheophyta</taxon>
        <taxon>Spermatophyta</taxon>
        <taxon>Magnoliopsida</taxon>
        <taxon>eudicotyledons</taxon>
        <taxon>Gunneridae</taxon>
        <taxon>Pentapetalae</taxon>
        <taxon>asterids</taxon>
        <taxon>campanulids</taxon>
        <taxon>Asterales</taxon>
        <taxon>Asteraceae</taxon>
        <taxon>Asteroideae</taxon>
        <taxon>Heliantheae alliance</taxon>
        <taxon>Heliantheae</taxon>
        <taxon>Helianthus</taxon>
    </lineage>
</organism>
<feature type="domain" description="DUF7733" evidence="2">
    <location>
        <begin position="35"/>
        <end position="230"/>
    </location>
</feature>
<dbReference type="PANTHER" id="PTHR33829:SF1">
    <property type="entry name" value="TRANSMEMBRANE PROTEIN"/>
    <property type="match status" value="1"/>
</dbReference>